<dbReference type="PANTHER" id="PTHR11014">
    <property type="entry name" value="PEPTIDASE M20 FAMILY MEMBER"/>
    <property type="match status" value="1"/>
</dbReference>
<dbReference type="Pfam" id="PF01546">
    <property type="entry name" value="Peptidase_M20"/>
    <property type="match status" value="1"/>
</dbReference>
<evidence type="ECO:0000313" key="5">
    <source>
        <dbReference type="Proteomes" id="UP000077748"/>
    </source>
</evidence>
<dbReference type="AlphaFoldDB" id="A0A1A9KKP3"/>
<evidence type="ECO:0000259" key="3">
    <source>
        <dbReference type="Pfam" id="PF07687"/>
    </source>
</evidence>
<feature type="binding site" evidence="2">
    <location>
        <position position="104"/>
    </location>
    <ligand>
        <name>Mn(2+)</name>
        <dbReference type="ChEBI" id="CHEBI:29035"/>
        <label>2</label>
    </ligand>
</feature>
<dbReference type="PIRSF" id="PIRSF005962">
    <property type="entry name" value="Pept_M20D_amidohydro"/>
    <property type="match status" value="1"/>
</dbReference>
<dbReference type="PANTHER" id="PTHR11014:SF63">
    <property type="entry name" value="METALLOPEPTIDASE, PUTATIVE (AFU_ORTHOLOGUE AFUA_6G09600)-RELATED"/>
    <property type="match status" value="1"/>
</dbReference>
<evidence type="ECO:0000313" key="4">
    <source>
        <dbReference type="EMBL" id="ANI18177.1"/>
    </source>
</evidence>
<feature type="binding site" evidence="2">
    <location>
        <position position="364"/>
    </location>
    <ligand>
        <name>Mn(2+)</name>
        <dbReference type="ChEBI" id="CHEBI:29035"/>
        <label>2</label>
    </ligand>
</feature>
<keyword evidence="2" id="KW-0464">Manganese</keyword>
<comment type="cofactor">
    <cofactor evidence="2">
        <name>Mn(2+)</name>
        <dbReference type="ChEBI" id="CHEBI:29035"/>
    </cofactor>
    <text evidence="2">The Mn(2+) ion enhances activity.</text>
</comment>
<dbReference type="InterPro" id="IPR017439">
    <property type="entry name" value="Amidohydrolase"/>
</dbReference>
<dbReference type="EMBL" id="CP015878">
    <property type="protein sequence ID" value="ANI18177.1"/>
    <property type="molecule type" value="Genomic_DNA"/>
</dbReference>
<dbReference type="GO" id="GO:0050118">
    <property type="term" value="F:N-acetyldiaminopimelate deacetylase activity"/>
    <property type="evidence" value="ECO:0007669"/>
    <property type="project" value="UniProtKB-ARBA"/>
</dbReference>
<dbReference type="RefSeq" id="WP_064584897.1">
    <property type="nucleotide sequence ID" value="NZ_CP015878.1"/>
</dbReference>
<dbReference type="NCBIfam" id="TIGR01891">
    <property type="entry name" value="amidohydrolases"/>
    <property type="match status" value="1"/>
</dbReference>
<dbReference type="SUPFAM" id="SSF55031">
    <property type="entry name" value="Bacterial exopeptidase dimerisation domain"/>
    <property type="match status" value="1"/>
</dbReference>
<reference evidence="4 5" key="1">
    <citation type="submission" date="2016-05" db="EMBL/GenBank/DDBJ databases">
        <title>Genome Sequence of Pseudomonas citronellolis Strain SJTE-3, an Estrogens and Persistent Organic Pollutants degradation strain.</title>
        <authorList>
            <person name="Liang R."/>
        </authorList>
    </citation>
    <scope>NUCLEOTIDE SEQUENCE [LARGE SCALE GENOMIC DNA]</scope>
    <source>
        <strain evidence="4 5">SJTE-3</strain>
    </source>
</reference>
<dbReference type="SUPFAM" id="SSF53187">
    <property type="entry name" value="Zn-dependent exopeptidases"/>
    <property type="match status" value="1"/>
</dbReference>
<organism evidence="4 5">
    <name type="scientific">Pseudomonas citronellolis</name>
    <dbReference type="NCBI Taxonomy" id="53408"/>
    <lineage>
        <taxon>Bacteria</taxon>
        <taxon>Pseudomonadati</taxon>
        <taxon>Pseudomonadota</taxon>
        <taxon>Gammaproteobacteria</taxon>
        <taxon>Pseudomonadales</taxon>
        <taxon>Pseudomonadaceae</taxon>
        <taxon>Pseudomonas</taxon>
    </lineage>
</organism>
<dbReference type="InterPro" id="IPR002933">
    <property type="entry name" value="Peptidase_M20"/>
</dbReference>
<dbReference type="FunFam" id="3.30.70.360:FF:000001">
    <property type="entry name" value="N-acetyldiaminopimelate deacetylase"/>
    <property type="match status" value="1"/>
</dbReference>
<dbReference type="Gene3D" id="3.30.70.360">
    <property type="match status" value="1"/>
</dbReference>
<accession>A0A1A9KKP3</accession>
<feature type="binding site" evidence="2">
    <location>
        <position position="165"/>
    </location>
    <ligand>
        <name>Mn(2+)</name>
        <dbReference type="ChEBI" id="CHEBI:29035"/>
        <label>2</label>
    </ligand>
</feature>
<dbReference type="InterPro" id="IPR036264">
    <property type="entry name" value="Bact_exopeptidase_dim_dom"/>
</dbReference>
<protein>
    <submittedName>
        <fullName evidence="4">Amidohydrolase</fullName>
    </submittedName>
</protein>
<keyword evidence="2" id="KW-0479">Metal-binding</keyword>
<feature type="binding site" evidence="2">
    <location>
        <position position="137"/>
    </location>
    <ligand>
        <name>Mn(2+)</name>
        <dbReference type="ChEBI" id="CHEBI:29035"/>
        <label>2</label>
    </ligand>
</feature>
<sequence length="391" mass="41926">MNRACIAPGIAAIVPEMVELRRAIHAEPELGFEEYSTRERVIERLRAWGYEIAEMAGTGVIATLRNGPGPVLGLRAELDALPIHEQSGLPWSSRVPGKMHACGHDGHTAMLLAAACELARERSWRGTLHLFFQPAEEGHGGSGAKRMLDEGLLQRFPCDALFAMHNLPGLAEGRFMVMPGPCMASADDVTILIHGRGGHGAMPEQTVDPILAGAALVGALQSLVSRNVPPSEAAVLTVGAFLAGDASNVIPDSAELRLSVRALSPQVRELLLRRIHELAQQQAASFGARSEVLVAADGYPVLVNDPGCAGLVRELVLDWLGDEGLEPEPRPIHASEDFAFWLEQAPGCYLMIGNGDGEGGCAVHNPGYDFNDRILPLGATFWVRLAQRFLA</sequence>
<dbReference type="Gene3D" id="3.40.630.10">
    <property type="entry name" value="Zn peptidases"/>
    <property type="match status" value="1"/>
</dbReference>
<evidence type="ECO:0000256" key="1">
    <source>
        <dbReference type="ARBA" id="ARBA00022801"/>
    </source>
</evidence>
<dbReference type="Pfam" id="PF07687">
    <property type="entry name" value="M20_dimer"/>
    <property type="match status" value="1"/>
</dbReference>
<dbReference type="InterPro" id="IPR011650">
    <property type="entry name" value="Peptidase_M20_dimer"/>
</dbReference>
<dbReference type="CDD" id="cd05666">
    <property type="entry name" value="M20_Acy1-like"/>
    <property type="match status" value="1"/>
</dbReference>
<dbReference type="Proteomes" id="UP000077748">
    <property type="component" value="Chromosome"/>
</dbReference>
<feature type="binding site" evidence="2">
    <location>
        <position position="102"/>
    </location>
    <ligand>
        <name>Mn(2+)</name>
        <dbReference type="ChEBI" id="CHEBI:29035"/>
        <label>2</label>
    </ligand>
</feature>
<dbReference type="GO" id="GO:0046872">
    <property type="term" value="F:metal ion binding"/>
    <property type="evidence" value="ECO:0007669"/>
    <property type="project" value="UniProtKB-KW"/>
</dbReference>
<feature type="domain" description="Peptidase M20 dimerisation" evidence="3">
    <location>
        <begin position="189"/>
        <end position="283"/>
    </location>
</feature>
<keyword evidence="1 4" id="KW-0378">Hydrolase</keyword>
<dbReference type="GO" id="GO:0019877">
    <property type="term" value="P:diaminopimelate biosynthetic process"/>
    <property type="evidence" value="ECO:0007669"/>
    <property type="project" value="UniProtKB-ARBA"/>
</dbReference>
<name>A0A1A9KKP3_9PSED</name>
<proteinExistence type="predicted"/>
<evidence type="ECO:0000256" key="2">
    <source>
        <dbReference type="PIRSR" id="PIRSR005962-1"/>
    </source>
</evidence>
<gene>
    <name evidence="4" type="ORF">A9C11_31060</name>
</gene>